<organism evidence="7 8">
    <name type="scientific">Galdieria partita</name>
    <dbReference type="NCBI Taxonomy" id="83374"/>
    <lineage>
        <taxon>Eukaryota</taxon>
        <taxon>Rhodophyta</taxon>
        <taxon>Bangiophyceae</taxon>
        <taxon>Galdieriales</taxon>
        <taxon>Galdieriaceae</taxon>
        <taxon>Galdieria</taxon>
    </lineage>
</organism>
<accession>A0A9C7UMH4</accession>
<comment type="subcellular location">
    <subcellularLocation>
        <location evidence="1">Membrane</location>
    </subcellularLocation>
</comment>
<sequence length="272" mass="31790">MILELTTFALLTSSGRVHRGWAFLCDSSSDFTMTVWGLFCSLVCGYFLGCLPYFILDVLKVPFFKRYKVQTYRYPSKANLQKCCLNLFVLFFFVMFPMISLSYPLFKAIGVSRELPLPSLFTVLVQVLFFFLVEDFGNYWLHRWLHTTWAYKNIHCVHHEYSAPFALAATYAHPLEVVILGIPTFAGPLVVGPHLFTLWVWLMMRQYEAVDIHSGYEFPWNLNSLLSFYGGTEHHDYHHYLYSGNYASIFTWCDSIYGTNLSYKMRKFSRDC</sequence>
<dbReference type="InterPro" id="IPR006694">
    <property type="entry name" value="Fatty_acid_hydroxylase"/>
</dbReference>
<dbReference type="GO" id="GO:0005506">
    <property type="term" value="F:iron ion binding"/>
    <property type="evidence" value="ECO:0007669"/>
    <property type="project" value="InterPro"/>
</dbReference>
<reference evidence="7" key="2">
    <citation type="submission" date="2022-01" db="EMBL/GenBank/DDBJ databases">
        <authorList>
            <person name="Hirooka S."/>
            <person name="Miyagishima S.Y."/>
        </authorList>
    </citation>
    <scope>NUCLEOTIDE SEQUENCE</scope>
    <source>
        <strain evidence="7">NBRC 102759</strain>
    </source>
</reference>
<evidence type="ECO:0000256" key="2">
    <source>
        <dbReference type="ARBA" id="ARBA00022692"/>
    </source>
</evidence>
<dbReference type="AlphaFoldDB" id="A0A9C7UMH4"/>
<keyword evidence="3 5" id="KW-1133">Transmembrane helix</keyword>
<reference evidence="7" key="1">
    <citation type="journal article" date="2022" name="Proc. Natl. Acad. Sci. U.S.A.">
        <title>Life cycle and functional genomics of the unicellular red alga Galdieria for elucidating algal and plant evolution and industrial use.</title>
        <authorList>
            <person name="Hirooka S."/>
            <person name="Itabashi T."/>
            <person name="Ichinose T.M."/>
            <person name="Onuma R."/>
            <person name="Fujiwara T."/>
            <person name="Yamashita S."/>
            <person name="Jong L.W."/>
            <person name="Tomita R."/>
            <person name="Iwane A.H."/>
            <person name="Miyagishima S.Y."/>
        </authorList>
    </citation>
    <scope>NUCLEOTIDE SEQUENCE</scope>
    <source>
        <strain evidence="7">NBRC 102759</strain>
    </source>
</reference>
<dbReference type="GO" id="GO:0016491">
    <property type="term" value="F:oxidoreductase activity"/>
    <property type="evidence" value="ECO:0007669"/>
    <property type="project" value="InterPro"/>
</dbReference>
<evidence type="ECO:0000256" key="5">
    <source>
        <dbReference type="SAM" id="Phobius"/>
    </source>
</evidence>
<proteinExistence type="predicted"/>
<feature type="domain" description="Fatty acid hydroxylase" evidence="6">
    <location>
        <begin position="127"/>
        <end position="259"/>
    </location>
</feature>
<name>A0A9C7UMH4_9RHOD</name>
<evidence type="ECO:0000256" key="3">
    <source>
        <dbReference type="ARBA" id="ARBA00022989"/>
    </source>
</evidence>
<comment type="caution">
    <text evidence="7">The sequence shown here is derived from an EMBL/GenBank/DDBJ whole genome shotgun (WGS) entry which is preliminary data.</text>
</comment>
<evidence type="ECO:0000256" key="1">
    <source>
        <dbReference type="ARBA" id="ARBA00004370"/>
    </source>
</evidence>
<evidence type="ECO:0000313" key="7">
    <source>
        <dbReference type="EMBL" id="GJQ08770.1"/>
    </source>
</evidence>
<keyword evidence="8" id="KW-1185">Reference proteome</keyword>
<evidence type="ECO:0000256" key="4">
    <source>
        <dbReference type="ARBA" id="ARBA00023136"/>
    </source>
</evidence>
<dbReference type="Proteomes" id="UP001061958">
    <property type="component" value="Unassembled WGS sequence"/>
</dbReference>
<dbReference type="GO" id="GO:0016020">
    <property type="term" value="C:membrane"/>
    <property type="evidence" value="ECO:0007669"/>
    <property type="project" value="UniProtKB-SubCell"/>
</dbReference>
<keyword evidence="4 5" id="KW-0472">Membrane</keyword>
<feature type="transmembrane region" description="Helical" evidence="5">
    <location>
        <begin position="115"/>
        <end position="133"/>
    </location>
</feature>
<feature type="transmembrane region" description="Helical" evidence="5">
    <location>
        <begin position="83"/>
        <end position="103"/>
    </location>
</feature>
<evidence type="ECO:0000313" key="8">
    <source>
        <dbReference type="Proteomes" id="UP001061958"/>
    </source>
</evidence>
<evidence type="ECO:0000259" key="6">
    <source>
        <dbReference type="Pfam" id="PF04116"/>
    </source>
</evidence>
<dbReference type="GO" id="GO:0008610">
    <property type="term" value="P:lipid biosynthetic process"/>
    <property type="evidence" value="ECO:0007669"/>
    <property type="project" value="InterPro"/>
</dbReference>
<dbReference type="InterPro" id="IPR050307">
    <property type="entry name" value="Sterol_Desaturase_Related"/>
</dbReference>
<gene>
    <name evidence="7" type="ORF">GpartN1_g561.t1</name>
</gene>
<feature type="transmembrane region" description="Helical" evidence="5">
    <location>
        <begin position="35"/>
        <end position="56"/>
    </location>
</feature>
<keyword evidence="2 5" id="KW-0812">Transmembrane</keyword>
<dbReference type="PANTHER" id="PTHR11863">
    <property type="entry name" value="STEROL DESATURASE"/>
    <property type="match status" value="1"/>
</dbReference>
<protein>
    <recommendedName>
        <fullName evidence="6">Fatty acid hydroxylase domain-containing protein</fullName>
    </recommendedName>
</protein>
<dbReference type="OrthoDB" id="1658724at2759"/>
<dbReference type="EMBL" id="BQMJ01000004">
    <property type="protein sequence ID" value="GJQ08770.1"/>
    <property type="molecule type" value="Genomic_DNA"/>
</dbReference>
<dbReference type="Pfam" id="PF04116">
    <property type="entry name" value="FA_hydroxylase"/>
    <property type="match status" value="1"/>
</dbReference>